<dbReference type="eggNOG" id="COG0084">
    <property type="taxonomic scope" value="Bacteria"/>
</dbReference>
<organism evidence="1 2">
    <name type="scientific">Slackia piriformis YIT 12062</name>
    <dbReference type="NCBI Taxonomy" id="742818"/>
    <lineage>
        <taxon>Bacteria</taxon>
        <taxon>Bacillati</taxon>
        <taxon>Actinomycetota</taxon>
        <taxon>Coriobacteriia</taxon>
        <taxon>Eggerthellales</taxon>
        <taxon>Eggerthellaceae</taxon>
        <taxon>Slackia</taxon>
    </lineage>
</organism>
<name>K0ZB75_9ACTN</name>
<dbReference type="Proteomes" id="UP000006069">
    <property type="component" value="Unassembled WGS sequence"/>
</dbReference>
<evidence type="ECO:0000313" key="2">
    <source>
        <dbReference type="Proteomes" id="UP000006069"/>
    </source>
</evidence>
<dbReference type="OrthoDB" id="9810005at2"/>
<dbReference type="SUPFAM" id="SSF51556">
    <property type="entry name" value="Metallo-dependent hydrolases"/>
    <property type="match status" value="1"/>
</dbReference>
<dbReference type="HOGENOM" id="CLU_031506_5_1_11"/>
<keyword evidence="2" id="KW-1185">Reference proteome</keyword>
<evidence type="ECO:0008006" key="3">
    <source>
        <dbReference type="Google" id="ProtNLM"/>
    </source>
</evidence>
<proteinExistence type="predicted"/>
<dbReference type="PANTHER" id="PTHR47176">
    <property type="entry name" value="OSJNBA0020J04.13 PROTEIN"/>
    <property type="match status" value="1"/>
</dbReference>
<dbReference type="EMBL" id="ADMD01000001">
    <property type="protein sequence ID" value="EJZ84665.1"/>
    <property type="molecule type" value="Genomic_DNA"/>
</dbReference>
<comment type="caution">
    <text evidence="1">The sequence shown here is derived from an EMBL/GenBank/DDBJ whole genome shotgun (WGS) entry which is preliminary data.</text>
</comment>
<dbReference type="AlphaFoldDB" id="K0ZB75"/>
<dbReference type="Gene3D" id="3.20.20.140">
    <property type="entry name" value="Metal-dependent hydrolases"/>
    <property type="match status" value="1"/>
</dbReference>
<dbReference type="GO" id="GO:0016788">
    <property type="term" value="F:hydrolase activity, acting on ester bonds"/>
    <property type="evidence" value="ECO:0007669"/>
    <property type="project" value="InterPro"/>
</dbReference>
<dbReference type="PATRIC" id="fig|742818.3.peg.299"/>
<dbReference type="InterPro" id="IPR032466">
    <property type="entry name" value="Metal_Hydrolase"/>
</dbReference>
<dbReference type="InterPro" id="IPR001130">
    <property type="entry name" value="TatD-like"/>
</dbReference>
<accession>K0ZB75</accession>
<dbReference type="Pfam" id="PF01026">
    <property type="entry name" value="TatD_DNase"/>
    <property type="match status" value="2"/>
</dbReference>
<evidence type="ECO:0000313" key="1">
    <source>
        <dbReference type="EMBL" id="EJZ84665.1"/>
    </source>
</evidence>
<reference evidence="1 2" key="1">
    <citation type="submission" date="2012-08" db="EMBL/GenBank/DDBJ databases">
        <title>The Genome Sequence of Slackia piriformis YIT 12062.</title>
        <authorList>
            <consortium name="The Broad Institute Genome Sequencing Platform"/>
            <person name="Earl A."/>
            <person name="Ward D."/>
            <person name="Feldgarden M."/>
            <person name="Gevers D."/>
            <person name="Morotomi M."/>
            <person name="Walker B."/>
            <person name="Young S.K."/>
            <person name="Zeng Q."/>
            <person name="Gargeya S."/>
            <person name="Fitzgerald M."/>
            <person name="Haas B."/>
            <person name="Abouelleil A."/>
            <person name="Alvarado L."/>
            <person name="Arachchi H.M."/>
            <person name="Berlin A.M."/>
            <person name="Chapman S.B."/>
            <person name="Goldberg J."/>
            <person name="Griggs A."/>
            <person name="Gujja S."/>
            <person name="Hansen M."/>
            <person name="Howarth C."/>
            <person name="Imamovic A."/>
            <person name="Larimer J."/>
            <person name="McCowen C."/>
            <person name="Montmayeur A."/>
            <person name="Murphy C."/>
            <person name="Neiman D."/>
            <person name="Pearson M."/>
            <person name="Priest M."/>
            <person name="Roberts A."/>
            <person name="Saif S."/>
            <person name="Shea T."/>
            <person name="Sisk P."/>
            <person name="Sykes S."/>
            <person name="Wortman J."/>
            <person name="Nusbaum C."/>
            <person name="Birren B."/>
        </authorList>
    </citation>
    <scope>NUCLEOTIDE SEQUENCE [LARGE SCALE GENOMIC DNA]</scope>
    <source>
        <strain evidence="1 2">YIT 12062</strain>
    </source>
</reference>
<protein>
    <recommendedName>
        <fullName evidence="3">TatD family hydrolase</fullName>
    </recommendedName>
</protein>
<gene>
    <name evidence="1" type="ORF">HMPREF9451_00269</name>
</gene>
<dbReference type="PANTHER" id="PTHR47176:SF1">
    <property type="entry name" value="OS04G0577500 PROTEIN"/>
    <property type="match status" value="1"/>
</dbReference>
<dbReference type="InParanoid" id="K0ZB75"/>
<sequence length="296" mass="32269">MRDAMFDMHCHLGFSKDGESIACRAAESLTAFSATVDPLSYEKDVRRFSSCSSVRVGLGLHPWFISDDDAQIERFEAIAPSSAFIGEVGLDFSSRHEETRERQVEIFERIVAACAKRTQGLQPRVCSGEGSCANGLVSIHAVRAVDEVIDAFERAGALCGAGRRTPALVGGRALVLHSFAGTSDQLQRALDRGFFVSFGPRVMRTKRGRAYARAVPEDRLLIETDLPSGEGAPFSLDQWCGAMEETWEAVLAARFGEANAEKVRYARRACVEFVNGQSARILCMSPGECALSSSIF</sequence>